<dbReference type="AlphaFoldDB" id="A0A2G6K8G9"/>
<name>A0A2G6K8G9_9BACT</name>
<dbReference type="Proteomes" id="UP000230821">
    <property type="component" value="Unassembled WGS sequence"/>
</dbReference>
<dbReference type="NCBIfam" id="TIGR02682">
    <property type="entry name" value="cas_csx11"/>
    <property type="match status" value="1"/>
</dbReference>
<sequence length="1029" mass="118892">MSHELKKLAEKRDAILLAEIGAWLHMLWKYDWRFIQWHCGSAPKYDCEKLLNDLRSQSPGLFSFLDAPDPQTLNSLHALSSVIPIPQSFGFKHFLGCPQQADKAIQNEDHLSALLNDAHGRGSGIEKGLPYNTLTNQELSDSSSSDSYIYANTAFGFQQKLTSSCYKSDKLRRALNRWIEHHLINAFPVQNVERWKRILKRFHKILTLCFPEVLAETRKPANDVTLHDQTQAAVAFFKAALAERVAHGAWKDLKDAQGKPQYTWRVLVCRTDTFDYLSKAITLPDLLGRRESIKSAHARVHTLLEIDYPLGAEIYRDQSTLAFLVPGEGAILDWRDENGSALKKRIQQIYREETAGEMTLQLRDALLDDPSRSVYTFGNMLNAAPPHNIPDSVEVTASWHGKTQVEICTCCRLRPQRSSKGRNICDVCLTKRVSRSKTWCASGLDTTVWLDEAADKNGRLVLLACQFDLRYWLNGILWNSVHSILQEPYKDLVQHSRQSFGKTKKGNYKPFQSALGKLIGKTIVSNYKNRFEAFFDEVLWPDWKDIIPQADQQTKAAITATHLLRQQPSFPRIRRAWETTLQFFRDIQDKIEQGGLVPRIPNRLILTGKFSTTNIWKYYAYDTVIKGIETSFVWDADKERLISADNLEYLAKQLGFRPRENASPEEEAEGRLSYLSRMIAEQSRDRGLEFYERNRPSQAEEEGSRFRLRDVQIEVERHDYTPTVSILTEPQLFMMLVPATHFMDIACHIQNEYERQFSKVRNRLPLHLSLISFPRRTPLYAAMDAAQRMLKRKSGEQQTWRIVKKRRSETSGETMLRLKQTDTGVVMPDITVKHDDDYHYPYFFTKGFDVDHGSKYAFKAPLPHAPNTFETLEHISKLQEDMEVYYTPSTFDFELLDTTGRRFEIQYDDKGRRGKGTTTRRPYFFEQIAECRRIWELLAGKHGKGLTTSQIKALSMLIEERRRSWKCQPDEPVFQQFVVDSLRNIGAGWWNALEKTEQQLVQQAAQSGMLADVLEIYMEILKQKPEQDT</sequence>
<reference evidence="1 2" key="1">
    <citation type="submission" date="2017-10" db="EMBL/GenBank/DDBJ databases">
        <title>Novel microbial diversity and functional potential in the marine mammal oral microbiome.</title>
        <authorList>
            <person name="Dudek N.K."/>
            <person name="Sun C.L."/>
            <person name="Burstein D."/>
            <person name="Kantor R.S."/>
            <person name="Aliaga Goltsman D.S."/>
            <person name="Bik E.M."/>
            <person name="Thomas B.C."/>
            <person name="Banfield J.F."/>
            <person name="Relman D.A."/>
        </authorList>
    </citation>
    <scope>NUCLEOTIDE SEQUENCE [LARGE SCALE GENOMIC DNA]</scope>
    <source>
        <strain evidence="1">DOLJORAL78_47_16</strain>
    </source>
</reference>
<accession>A0A2G6K8G9</accession>
<dbReference type="EMBL" id="PDSK01000122">
    <property type="protein sequence ID" value="PIE31967.1"/>
    <property type="molecule type" value="Genomic_DNA"/>
</dbReference>
<evidence type="ECO:0000313" key="1">
    <source>
        <dbReference type="EMBL" id="PIE31967.1"/>
    </source>
</evidence>
<organism evidence="1 2">
    <name type="scientific">candidate division KSB3 bacterium</name>
    <dbReference type="NCBI Taxonomy" id="2044937"/>
    <lineage>
        <taxon>Bacteria</taxon>
        <taxon>candidate division KSB3</taxon>
    </lineage>
</organism>
<gene>
    <name evidence="1" type="ORF">CSA56_16850</name>
</gene>
<dbReference type="InterPro" id="IPR014055">
    <property type="entry name" value="CRISPR-assoc_prot_Csx11"/>
</dbReference>
<protein>
    <submittedName>
        <fullName evidence="1">CRISPR-associated protein Csx11</fullName>
    </submittedName>
</protein>
<comment type="caution">
    <text evidence="1">The sequence shown here is derived from an EMBL/GenBank/DDBJ whole genome shotgun (WGS) entry which is preliminary data.</text>
</comment>
<evidence type="ECO:0000313" key="2">
    <source>
        <dbReference type="Proteomes" id="UP000230821"/>
    </source>
</evidence>
<proteinExistence type="predicted"/>